<sequence>MNQPNPLAGIPAPEVLIVDDDADEVYCDGGSRALGHPAVWYSFDGRSRVTCQYCDREFIKRSHSTLSV</sequence>
<gene>
    <name evidence="2" type="ORF">HYS17_00135</name>
</gene>
<reference evidence="2 3" key="1">
    <citation type="submission" date="2020-07" db="EMBL/GenBank/DDBJ databases">
        <title>Huge and variable diversity of episymbiotic CPR bacteria and DPANN archaea in groundwater ecosystems.</title>
        <authorList>
            <person name="He C.Y."/>
            <person name="Keren R."/>
            <person name="Whittaker M."/>
            <person name="Farag I.F."/>
            <person name="Doudna J."/>
            <person name="Cate J.H.D."/>
            <person name="Banfield J.F."/>
        </authorList>
    </citation>
    <scope>NUCLEOTIDE SEQUENCE [LARGE SCALE GENOMIC DNA]</scope>
    <source>
        <strain evidence="2">NC_groundwater_70_Ag_B-0.1um_54_66</strain>
    </source>
</reference>
<keyword evidence="2" id="KW-0862">Zinc</keyword>
<dbReference type="Proteomes" id="UP000595362">
    <property type="component" value="Chromosome"/>
</dbReference>
<dbReference type="InterPro" id="IPR019401">
    <property type="entry name" value="Znf_CHCC"/>
</dbReference>
<accession>A0A7T5R2F6</accession>
<proteinExistence type="predicted"/>
<evidence type="ECO:0000313" key="3">
    <source>
        <dbReference type="Proteomes" id="UP000595362"/>
    </source>
</evidence>
<name>A0A7T5R2F6_9BACT</name>
<dbReference type="EMBL" id="CP066681">
    <property type="protein sequence ID" value="QQG36237.1"/>
    <property type="molecule type" value="Genomic_DNA"/>
</dbReference>
<keyword evidence="2" id="KW-0479">Metal-binding</keyword>
<dbReference type="Pfam" id="PF10276">
    <property type="entry name" value="zf-CHCC"/>
    <property type="match status" value="1"/>
</dbReference>
<dbReference type="Gene3D" id="2.60.260.40">
    <property type="entry name" value="q5lls5 like domains"/>
    <property type="match status" value="1"/>
</dbReference>
<evidence type="ECO:0000313" key="2">
    <source>
        <dbReference type="EMBL" id="QQG36237.1"/>
    </source>
</evidence>
<dbReference type="GO" id="GO:0008270">
    <property type="term" value="F:zinc ion binding"/>
    <property type="evidence" value="ECO:0007669"/>
    <property type="project" value="UniProtKB-KW"/>
</dbReference>
<feature type="domain" description="Zinc finger CHCC-type" evidence="1">
    <location>
        <begin position="23"/>
        <end position="58"/>
    </location>
</feature>
<keyword evidence="2" id="KW-0863">Zinc-finger</keyword>
<dbReference type="AlphaFoldDB" id="A0A7T5R2F6"/>
<organism evidence="2 3">
    <name type="scientific">Micavibrio aeruginosavorus</name>
    <dbReference type="NCBI Taxonomy" id="349221"/>
    <lineage>
        <taxon>Bacteria</taxon>
        <taxon>Pseudomonadati</taxon>
        <taxon>Bdellovibrionota</taxon>
        <taxon>Bdellovibrionia</taxon>
        <taxon>Bdellovibrionales</taxon>
        <taxon>Pseudobdellovibrionaceae</taxon>
        <taxon>Micavibrio</taxon>
    </lineage>
</organism>
<evidence type="ECO:0000259" key="1">
    <source>
        <dbReference type="Pfam" id="PF10276"/>
    </source>
</evidence>
<protein>
    <submittedName>
        <fullName evidence="2">Zinc-finger domain-containing protein</fullName>
    </submittedName>
</protein>